<evidence type="ECO:0000256" key="2">
    <source>
        <dbReference type="ARBA" id="ARBA00004651"/>
    </source>
</evidence>
<keyword evidence="14" id="KW-0282">Flagellum</keyword>
<comment type="subcellular location">
    <subcellularLocation>
        <location evidence="1 9">Bacterial flagellum basal body</location>
    </subcellularLocation>
    <subcellularLocation>
        <location evidence="2">Cell membrane</location>
        <topology evidence="2">Multi-pass membrane protein</topology>
    </subcellularLocation>
</comment>
<organism evidence="14 15">
    <name type="scientific">Oceanotoga teriensis</name>
    <dbReference type="NCBI Taxonomy" id="515440"/>
    <lineage>
        <taxon>Bacteria</taxon>
        <taxon>Thermotogati</taxon>
        <taxon>Thermotogota</taxon>
        <taxon>Thermotogae</taxon>
        <taxon>Petrotogales</taxon>
        <taxon>Petrotogaceae</taxon>
        <taxon>Oceanotoga</taxon>
    </lineage>
</organism>
<evidence type="ECO:0000256" key="7">
    <source>
        <dbReference type="ARBA" id="ARBA00023136"/>
    </source>
</evidence>
<keyword evidence="14" id="KW-0969">Cilium</keyword>
<feature type="coiled-coil region" evidence="10">
    <location>
        <begin position="456"/>
        <end position="483"/>
    </location>
</feature>
<evidence type="ECO:0000259" key="13">
    <source>
        <dbReference type="Pfam" id="PF08345"/>
    </source>
</evidence>
<keyword evidence="7 11" id="KW-0472">Membrane</keyword>
<dbReference type="Gene3D" id="3.30.300.30">
    <property type="match status" value="1"/>
</dbReference>
<keyword evidence="10" id="KW-0175">Coiled coil</keyword>
<keyword evidence="14" id="KW-0966">Cell projection</keyword>
<feature type="transmembrane region" description="Helical" evidence="11">
    <location>
        <begin position="426"/>
        <end position="447"/>
    </location>
</feature>
<keyword evidence="5 11" id="KW-0812">Transmembrane</keyword>
<feature type="domain" description="Flagellar M-ring C-terminal" evidence="13">
    <location>
        <begin position="249"/>
        <end position="404"/>
    </location>
</feature>
<evidence type="ECO:0000256" key="4">
    <source>
        <dbReference type="ARBA" id="ARBA00022475"/>
    </source>
</evidence>
<dbReference type="PRINTS" id="PR01009">
    <property type="entry name" value="FLGMRINGFLIF"/>
</dbReference>
<evidence type="ECO:0000256" key="3">
    <source>
        <dbReference type="ARBA" id="ARBA00007971"/>
    </source>
</evidence>
<evidence type="ECO:0000313" key="15">
    <source>
        <dbReference type="Proteomes" id="UP000245921"/>
    </source>
</evidence>
<dbReference type="InterPro" id="IPR013556">
    <property type="entry name" value="Flag_M-ring_C"/>
</dbReference>
<comment type="caution">
    <text evidence="14">The sequence shown here is derived from an EMBL/GenBank/DDBJ whole genome shotgun (WGS) entry which is preliminary data.</text>
</comment>
<dbReference type="GO" id="GO:0005886">
    <property type="term" value="C:plasma membrane"/>
    <property type="evidence" value="ECO:0007669"/>
    <property type="project" value="UniProtKB-SubCell"/>
</dbReference>
<evidence type="ECO:0000256" key="6">
    <source>
        <dbReference type="ARBA" id="ARBA00022989"/>
    </source>
</evidence>
<feature type="transmembrane region" description="Helical" evidence="11">
    <location>
        <begin position="21"/>
        <end position="41"/>
    </location>
</feature>
<protein>
    <recommendedName>
        <fullName evidence="9">Flagellar M-ring protein</fullName>
    </recommendedName>
</protein>
<sequence>MGKYLAKIREWWLSLEKRQKVIYSSLLAGLILVVIVSVILLNKVTYSFFLSGVEQSEAGNIISKLEEMNIKYKVTPGGSIYVADVNVNELRMKMAAQGTLGGTNRGYDLLSNQGFGATSYDKQVNYQIALEGELSKSISTIQGVKYSRVHLVIPPRTYYQVGETAKPRASVLLILDAGYTLKNDQVMGIVNFITGSVQGLERENVKVVDNYSNDLTASVTDYGVGNANTKFQLKKQLEDYYSEKVEQNLQTIFGLGNVVVIPEINLNWEKIESEERELKPSTKDKGIILSQQNESQESYDNNSTQGVVGTDSNVPPFTYQSPENADGILYKNSKTITNYDVGEIYKKTVEDKNGEISSKSFTVFVDFQKANIPENDEIKQQFTQAISNAVGTSQENITVMSMAFNREYETIRAELEQNIKEKNDKIILILTLIISVSLLTLLMFVVMKLMKRRKTRKIIEERKRKLESRVKEVVSELEEETIEEYTPAQEAQKKLEEIVDARPEDVAEIIKIWINSQ</sequence>
<dbReference type="GO" id="GO:0071973">
    <property type="term" value="P:bacterial-type flagellum-dependent cell motility"/>
    <property type="evidence" value="ECO:0007669"/>
    <property type="project" value="InterPro"/>
</dbReference>
<name>A0AA45C5G1_9BACT</name>
<keyword evidence="15" id="KW-1185">Reference proteome</keyword>
<dbReference type="GO" id="GO:0009431">
    <property type="term" value="C:bacterial-type flagellum basal body, MS ring"/>
    <property type="evidence" value="ECO:0007669"/>
    <property type="project" value="InterPro"/>
</dbReference>
<dbReference type="InterPro" id="IPR006182">
    <property type="entry name" value="FliF_N_dom"/>
</dbReference>
<dbReference type="InterPro" id="IPR000067">
    <property type="entry name" value="FlgMring_FliF"/>
</dbReference>
<proteinExistence type="inferred from homology"/>
<reference evidence="14 15" key="1">
    <citation type="submission" date="2018-05" db="EMBL/GenBank/DDBJ databases">
        <title>Genomic Encyclopedia of Type Strains, Phase IV (KMG-IV): sequencing the most valuable type-strain genomes for metagenomic binning, comparative biology and taxonomic classification.</title>
        <authorList>
            <person name="Goeker M."/>
        </authorList>
    </citation>
    <scope>NUCLEOTIDE SEQUENCE [LARGE SCALE GENOMIC DNA]</scope>
    <source>
        <strain evidence="14 15">DSM 24906</strain>
    </source>
</reference>
<dbReference type="PANTHER" id="PTHR30046:SF0">
    <property type="entry name" value="FLAGELLAR M-RING PROTEIN"/>
    <property type="match status" value="1"/>
</dbReference>
<accession>A0AA45C5G1</accession>
<dbReference type="NCBIfam" id="TIGR00206">
    <property type="entry name" value="fliF"/>
    <property type="match status" value="1"/>
</dbReference>
<evidence type="ECO:0000256" key="11">
    <source>
        <dbReference type="SAM" id="Phobius"/>
    </source>
</evidence>
<dbReference type="Pfam" id="PF01514">
    <property type="entry name" value="YscJ_FliF"/>
    <property type="match status" value="1"/>
</dbReference>
<evidence type="ECO:0000256" key="10">
    <source>
        <dbReference type="SAM" id="Coils"/>
    </source>
</evidence>
<dbReference type="EMBL" id="QGGI01000017">
    <property type="protein sequence ID" value="PWJ88761.1"/>
    <property type="molecule type" value="Genomic_DNA"/>
</dbReference>
<keyword evidence="4" id="KW-1003">Cell membrane</keyword>
<dbReference type="RefSeq" id="WP_109605791.1">
    <property type="nucleotide sequence ID" value="NZ_JAMHJO010000012.1"/>
</dbReference>
<dbReference type="InterPro" id="IPR043427">
    <property type="entry name" value="YscJ/FliF"/>
</dbReference>
<evidence type="ECO:0000313" key="14">
    <source>
        <dbReference type="EMBL" id="PWJ88761.1"/>
    </source>
</evidence>
<comment type="similarity">
    <text evidence="3 9">Belongs to the FliF family.</text>
</comment>
<comment type="function">
    <text evidence="9">The M ring may be actively involved in energy transduction.</text>
</comment>
<keyword evidence="8 9" id="KW-0975">Bacterial flagellum</keyword>
<dbReference type="Proteomes" id="UP000245921">
    <property type="component" value="Unassembled WGS sequence"/>
</dbReference>
<evidence type="ECO:0000256" key="9">
    <source>
        <dbReference type="PIRNR" id="PIRNR004862"/>
    </source>
</evidence>
<evidence type="ECO:0000256" key="5">
    <source>
        <dbReference type="ARBA" id="ARBA00022692"/>
    </source>
</evidence>
<evidence type="ECO:0000259" key="12">
    <source>
        <dbReference type="Pfam" id="PF01514"/>
    </source>
</evidence>
<keyword evidence="6 11" id="KW-1133">Transmembrane helix</keyword>
<dbReference type="Pfam" id="PF08345">
    <property type="entry name" value="YscJ_FliF_C"/>
    <property type="match status" value="1"/>
</dbReference>
<feature type="domain" description="Flagellar M-ring N-terminal" evidence="12">
    <location>
        <begin position="42"/>
        <end position="216"/>
    </location>
</feature>
<dbReference type="GO" id="GO:0003774">
    <property type="term" value="F:cytoskeletal motor activity"/>
    <property type="evidence" value="ECO:0007669"/>
    <property type="project" value="InterPro"/>
</dbReference>
<evidence type="ECO:0000256" key="8">
    <source>
        <dbReference type="ARBA" id="ARBA00023143"/>
    </source>
</evidence>
<dbReference type="AlphaFoldDB" id="A0AA45C5G1"/>
<dbReference type="InterPro" id="IPR045851">
    <property type="entry name" value="AMP-bd_C_sf"/>
</dbReference>
<evidence type="ECO:0000256" key="1">
    <source>
        <dbReference type="ARBA" id="ARBA00004117"/>
    </source>
</evidence>
<dbReference type="PANTHER" id="PTHR30046">
    <property type="entry name" value="FLAGELLAR M-RING PROTEIN"/>
    <property type="match status" value="1"/>
</dbReference>
<gene>
    <name evidence="14" type="ORF">C7380_11751</name>
</gene>
<dbReference type="PIRSF" id="PIRSF004862">
    <property type="entry name" value="FliF"/>
    <property type="match status" value="1"/>
</dbReference>